<dbReference type="AlphaFoldDB" id="A0A1X0CJA8"/>
<dbReference type="EMBL" id="MVHP01000038">
    <property type="protein sequence ID" value="ORA60188.1"/>
    <property type="molecule type" value="Genomic_DNA"/>
</dbReference>
<organism evidence="1 2">
    <name type="scientific">Mycolicibacterium elephantis</name>
    <dbReference type="NCBI Taxonomy" id="81858"/>
    <lineage>
        <taxon>Bacteria</taxon>
        <taxon>Bacillati</taxon>
        <taxon>Actinomycetota</taxon>
        <taxon>Actinomycetes</taxon>
        <taxon>Mycobacteriales</taxon>
        <taxon>Mycobacteriaceae</taxon>
        <taxon>Mycolicibacterium</taxon>
    </lineage>
</organism>
<proteinExistence type="predicted"/>
<dbReference type="Proteomes" id="UP000192772">
    <property type="component" value="Unassembled WGS sequence"/>
</dbReference>
<sequence>MITPSDRVTVPLFAVPTSVTERLSPSTSESLPNTSTAVGPEFVLTVTMSSDATGSSLTGLTVTCTVAVAVPPLPSLMV</sequence>
<accession>A0A1X0CJA8</accession>
<evidence type="ECO:0000313" key="1">
    <source>
        <dbReference type="EMBL" id="ORA60188.1"/>
    </source>
</evidence>
<name>A0A1X0CJA8_9MYCO</name>
<reference evidence="1 2" key="1">
    <citation type="submission" date="2017-02" db="EMBL/GenBank/DDBJ databases">
        <title>The new phylogeny of genus Mycobacterium.</title>
        <authorList>
            <person name="Tortoli E."/>
            <person name="Trovato A."/>
            <person name="Cirillo D.M."/>
        </authorList>
    </citation>
    <scope>NUCLEOTIDE SEQUENCE [LARGE SCALE GENOMIC DNA]</scope>
    <source>
        <strain evidence="1 2">FI-09383</strain>
    </source>
</reference>
<evidence type="ECO:0000313" key="2">
    <source>
        <dbReference type="Proteomes" id="UP000192772"/>
    </source>
</evidence>
<gene>
    <name evidence="1" type="ORF">BST23_23250</name>
</gene>
<comment type="caution">
    <text evidence="1">The sequence shown here is derived from an EMBL/GenBank/DDBJ whole genome shotgun (WGS) entry which is preliminary data.</text>
</comment>
<protein>
    <submittedName>
        <fullName evidence="1">Uncharacterized protein</fullName>
    </submittedName>
</protein>